<organism evidence="3 4">
    <name type="scientific">Bimuria novae-zelandiae CBS 107.79</name>
    <dbReference type="NCBI Taxonomy" id="1447943"/>
    <lineage>
        <taxon>Eukaryota</taxon>
        <taxon>Fungi</taxon>
        <taxon>Dikarya</taxon>
        <taxon>Ascomycota</taxon>
        <taxon>Pezizomycotina</taxon>
        <taxon>Dothideomycetes</taxon>
        <taxon>Pleosporomycetidae</taxon>
        <taxon>Pleosporales</taxon>
        <taxon>Massarineae</taxon>
        <taxon>Didymosphaeriaceae</taxon>
        <taxon>Bimuria</taxon>
    </lineage>
</organism>
<accession>A0A6A5UNK2</accession>
<evidence type="ECO:0000313" key="3">
    <source>
        <dbReference type="EMBL" id="KAF1965509.1"/>
    </source>
</evidence>
<feature type="domain" description="DUF7905" evidence="2">
    <location>
        <begin position="302"/>
        <end position="609"/>
    </location>
</feature>
<name>A0A6A5UNK2_9PLEO</name>
<dbReference type="Pfam" id="PF25482">
    <property type="entry name" value="DUF7905"/>
    <property type="match status" value="1"/>
</dbReference>
<evidence type="ECO:0000259" key="2">
    <source>
        <dbReference type="Pfam" id="PF25482"/>
    </source>
</evidence>
<evidence type="ECO:0000256" key="1">
    <source>
        <dbReference type="SAM" id="MobiDB-lite"/>
    </source>
</evidence>
<dbReference type="EMBL" id="ML976760">
    <property type="protein sequence ID" value="KAF1965509.1"/>
    <property type="molecule type" value="Genomic_DNA"/>
</dbReference>
<dbReference type="InterPro" id="IPR057227">
    <property type="entry name" value="DUF7905"/>
</dbReference>
<sequence>MRSRGGTIRGDNMCGGTDRGGTNRGGGFYRGRGHSNEDSSRDGRRPSRVITVPPEFHRQTLATERKRLTDEWKRDTGCEVVPLPDIAPHRVIITKFEVYGSGSNLDKAVEKVEEWIRYSVSKTPETTAWAKIQAYDRKNWLDEYTQREQDEQEKQFTKDMPEELKATFKSLVTFDWPNDLREANVTMKDAFGPTLEKLDSIRMEDQVFIVPVGMHQLEIRGSDINNAKSAEQHLRVLCEKAYAIWNNKAVYPKYKLLDLRESRKDGVVYERAEAWWPNRVTHPVAPRLLRCAIMHSATDYWQDLQPEQHLEIQSEIQRALDLARYEKGYYDLSIRVGCLALRKNISAIGTKQSWEDFLNDIITKQELDCVVKNWLVDDKGGDNLLARLVAAKHLLKPASPTTGVSCNMVPQTLAEMTWYPTLRGSWVFIDPNHTASNYVVQIHWMMDEDGLYEKAHLNFYRLASGRTAPKENLDIKLLELGEGKGWQFSLTSMDTVSAKIVPTALRQFAEQVKVKPRYDTASKARFVDFNVSSSLKLVTGRLDRIYTFDIAKTGYKLDCVCMWYPGMDEPCWGLNVYHNEWRTHLAELELLKTGECASWADSVSTFLPDDGYTSIEKDPRSNSPQVDQKCDPLPLDGIRILLVKLMELSQVLFQDDSARMPEYPAITPSPPTSAAY</sequence>
<feature type="compositionally biased region" description="Gly residues" evidence="1">
    <location>
        <begin position="17"/>
        <end position="30"/>
    </location>
</feature>
<proteinExistence type="predicted"/>
<feature type="compositionally biased region" description="Basic and acidic residues" evidence="1">
    <location>
        <begin position="34"/>
        <end position="45"/>
    </location>
</feature>
<protein>
    <recommendedName>
        <fullName evidence="2">DUF7905 domain-containing protein</fullName>
    </recommendedName>
</protein>
<dbReference type="OrthoDB" id="4739136at2759"/>
<dbReference type="AlphaFoldDB" id="A0A6A5UNK2"/>
<dbReference type="Proteomes" id="UP000800036">
    <property type="component" value="Unassembled WGS sequence"/>
</dbReference>
<reference evidence="3" key="1">
    <citation type="journal article" date="2020" name="Stud. Mycol.">
        <title>101 Dothideomycetes genomes: a test case for predicting lifestyles and emergence of pathogens.</title>
        <authorList>
            <person name="Haridas S."/>
            <person name="Albert R."/>
            <person name="Binder M."/>
            <person name="Bloem J."/>
            <person name="Labutti K."/>
            <person name="Salamov A."/>
            <person name="Andreopoulos B."/>
            <person name="Baker S."/>
            <person name="Barry K."/>
            <person name="Bills G."/>
            <person name="Bluhm B."/>
            <person name="Cannon C."/>
            <person name="Castanera R."/>
            <person name="Culley D."/>
            <person name="Daum C."/>
            <person name="Ezra D."/>
            <person name="Gonzalez J."/>
            <person name="Henrissat B."/>
            <person name="Kuo A."/>
            <person name="Liang C."/>
            <person name="Lipzen A."/>
            <person name="Lutzoni F."/>
            <person name="Magnuson J."/>
            <person name="Mondo S."/>
            <person name="Nolan M."/>
            <person name="Ohm R."/>
            <person name="Pangilinan J."/>
            <person name="Park H.-J."/>
            <person name="Ramirez L."/>
            <person name="Alfaro M."/>
            <person name="Sun H."/>
            <person name="Tritt A."/>
            <person name="Yoshinaga Y."/>
            <person name="Zwiers L.-H."/>
            <person name="Turgeon B."/>
            <person name="Goodwin S."/>
            <person name="Spatafora J."/>
            <person name="Crous P."/>
            <person name="Grigoriev I."/>
        </authorList>
    </citation>
    <scope>NUCLEOTIDE SEQUENCE</scope>
    <source>
        <strain evidence="3">CBS 107.79</strain>
    </source>
</reference>
<feature type="region of interest" description="Disordered" evidence="1">
    <location>
        <begin position="1"/>
        <end position="48"/>
    </location>
</feature>
<keyword evidence="4" id="KW-1185">Reference proteome</keyword>
<gene>
    <name evidence="3" type="ORF">BU23DRAFT_574772</name>
</gene>
<evidence type="ECO:0000313" key="4">
    <source>
        <dbReference type="Proteomes" id="UP000800036"/>
    </source>
</evidence>